<dbReference type="InterPro" id="IPR042098">
    <property type="entry name" value="TauD-like_sf"/>
</dbReference>
<dbReference type="Gene3D" id="1.10.1200.10">
    <property type="entry name" value="ACP-like"/>
    <property type="match status" value="2"/>
</dbReference>
<dbReference type="InterPro" id="IPR020845">
    <property type="entry name" value="AMP-binding_CS"/>
</dbReference>
<keyword evidence="4" id="KW-0276">Fatty acid metabolism</keyword>
<dbReference type="CDD" id="cd05931">
    <property type="entry name" value="FAAL"/>
    <property type="match status" value="1"/>
</dbReference>
<evidence type="ECO:0000259" key="7">
    <source>
        <dbReference type="PROSITE" id="PS50075"/>
    </source>
</evidence>
<dbReference type="CDD" id="cd05930">
    <property type="entry name" value="A_NRPS"/>
    <property type="match status" value="1"/>
</dbReference>
<comment type="caution">
    <text evidence="8">The sequence shown here is derived from an EMBL/GenBank/DDBJ whole genome shotgun (WGS) entry which is preliminary data.</text>
</comment>
<dbReference type="InterPro" id="IPR042099">
    <property type="entry name" value="ANL_N_sf"/>
</dbReference>
<evidence type="ECO:0000256" key="4">
    <source>
        <dbReference type="ARBA" id="ARBA00022832"/>
    </source>
</evidence>
<dbReference type="Gene3D" id="3.60.130.10">
    <property type="entry name" value="Clavaminate synthase-like"/>
    <property type="match status" value="1"/>
</dbReference>
<dbReference type="InterPro" id="IPR010071">
    <property type="entry name" value="AA_adenyl_dom"/>
</dbReference>
<evidence type="ECO:0000313" key="8">
    <source>
        <dbReference type="EMBL" id="MEP0863485.1"/>
    </source>
</evidence>
<evidence type="ECO:0000256" key="1">
    <source>
        <dbReference type="ARBA" id="ARBA00001957"/>
    </source>
</evidence>
<feature type="domain" description="Carrier" evidence="7">
    <location>
        <begin position="1657"/>
        <end position="1732"/>
    </location>
</feature>
<dbReference type="Pfam" id="PF02668">
    <property type="entry name" value="TauD"/>
    <property type="match status" value="1"/>
</dbReference>
<dbReference type="InterPro" id="IPR025110">
    <property type="entry name" value="AMP-bd_C"/>
</dbReference>
<evidence type="ECO:0000256" key="3">
    <source>
        <dbReference type="ARBA" id="ARBA00022553"/>
    </source>
</evidence>
<dbReference type="InterPro" id="IPR001242">
    <property type="entry name" value="Condensation_dom"/>
</dbReference>
<dbReference type="PANTHER" id="PTHR45527">
    <property type="entry name" value="NONRIBOSOMAL PEPTIDE SYNTHETASE"/>
    <property type="match status" value="1"/>
</dbReference>
<dbReference type="InterPro" id="IPR006162">
    <property type="entry name" value="Ppantetheine_attach_site"/>
</dbReference>
<dbReference type="Pfam" id="PF23024">
    <property type="entry name" value="AMP-dom_DIP2-like"/>
    <property type="match status" value="1"/>
</dbReference>
<sequence>MAQASNNFPRIPRSCSTLVELLRYRSATQPEQIAFTFLQEGETPEISLTYRDLDAKARAIASQLQTLGLSSERALLLYPPGLDYIAAFLGCLYAGVIAVPAYPPRNQRNTPRILSVLTDAQAAIALTTTAILSKVQSLIIKTNPVLKWLATDNLTPEMETTWQEPLIEGDTLAFLQYTSGSTGTPKGVMVSHSNLLHNATMTYQFMGNSPSSIYVSWLPVYHDMGLIGCVLQALYGGFPCIMMSPASFLQSPYRWLQVISHYRATTSGAPNFAYELCIQKITPEQRSTLDLSSWSVAFNGAEPIRQETLERFALTFAECGFRPESFYPCYGMAEATLMVSGGAKAALPITKTVQKTAFLSNRIIDAQPDDQNSQRLVSCGQTLPEQQIIIANPETLTSCSEDEIGEIWVSGPSICHGYWNRPFETEQTFRAYLSDTGKGPFLRTGDLGFLQNGELFVTGRAKDLIIIRGRNLYPQDIELTAERSHPALRLGSGAAFSVEVKGEEHLVVVQELEFRAKPNVEEVIAAIRQAITEEHQVQVYAVILIKAGSIPKTSSGKIQRRATRAAFLADTLEVAGSSILNSTHVGEEIRLTREALVAIASEEQASTLTTYLQEVVAQVLGVPPSQVNPQQPLSSLGLDSLRVFTLKNRIESDLEVIVSVSDIFEGFCITQLVAHLLSQLTGEASRASLLFPIEKSASGHPLSFSQQQLWLVHQLEPNNLAYNIPIAIHLKGELDVTALEQSLNEIIHRHEILRTNIRVVDGQPVQAIAPTLSLNLPKIDLRSLSQTEREAEAQHLSIEAAKIPFDLSRDRLFSAKILHLTETEYILILTLHHIVSDGWSMGVLLKELIELYTAFATGKTSPLPELPIQYVDFAYWQRQSLQGEILASGLNYWTQQLAGNLPVLNLPTDRPRPAIQTFKGARQKFILPLALTEAIKVLIQKENVTLFMTLLAAFKTLLHRYTGQEDIIIGSPIANRNRVEFEQSIGFFVNTLVLRTDLAGNPSFRELLRRVREVALGAYAHQDLSFEQLVESLHLERNLSHNSLFQVMFILQPSLTLTAEISGLSLDIEEIDNETAKFDLTLSMEESASGLTGFVEYNTDLFDVTTISRMLGHFQTLLEGIVANPDQHLSDLPLLKVVERHQLLVEWNRTQTDYPKQCIHELFEAQVERSPDTVAVCQDQQLTYRELNQRANQIAHHLQSLGVSTEVQVGIYIERSLSMVVGLLGILKAGGAYVPLDPAYPQERLNFILQDCQVSVLLTTQHLVERLPQHEMQVVCIDAWDYSQHSKENPVSKTTSDNLAYVIYTSGSTGMPKGVLGLHRGAVNRFHWMWETYPFMPGEVCCQKTSLSFVDSVWEIFGPLLQGVRTVIIPDRVIKDPQQFIETLERDRITRIVLVPSLLRVLLDTDSNIQRLPKLKFWVVSGEALSVDLWQRFRENLPESILLNLYGSSEVSADVTCCTNQQSSLSIGRPIANTQVYLLDTHLQPVPIGVPGELYIGGAGLARGYLNRPDLTAEKFILHSFTDEPNTRLYKTGDIARYLPNGDIEYIGRSDHQVKIRGFRIELGEIEVALRQHPMVKEAVVLVKEDTAGDKYLVACVVPTEETPTISCLRRFLKLPEYMIPATFAMLPELPRTPNGKVDRQALQALETRRQHSDFVAPRTYLEEIVAGIWAKILGLEQVGIYDNFFELGGHSLLATQVVSQLRQVLEIELPVRCLFESPTVSELSHRIETTMKLGQKLEMPIERVSRTINLPLSFAQARLWFLEQLQPGTAVHNIPAAVRLSGSLNVAALEQSFNEIIKRHEALRTVFVTVDGQPFQAIAPSLTLTLPVVDLRGLPTIEQDTEVQRLAAQEAQRPFDLTQGMLLRGTLLQLDETEYVLLLTMHHIIFDAWSIGVLIGELAALYKAFCAGVPSPLPDLPIQYADFAVWQQERSHLEVLESQLAYWKKQLAGLPVLELPGTKRPASLTNQGATHSFVVSPVLSQALKTLSRQEGVTLFMTLLAAFEVLLQRYTGLEDIVVGTDVANRNRAETEPLIGFFVNLLVLRTNLAGNPSFRELLGRVREVALQAYAHQDLPFAKLVEALRPERKGNHTPLFQVLFVLQNAPMPALELPGLSLKLLDIDSGTAKFDLALFVSETEQGIVGTWNYRTDLFEKSAIARMSGHLETLLESIVAQPDARINTLEMLNVVERTQQAASKKERKESKLKQLMNIQPKAVSFLPEKLIQTEFLGTEETLPLVIKPNVDDIDLIDWAKSNREFLETKLLHHGAILFRNFRVASVLEFESFAQAIATLFAEYGDLPRVEVSGKVYGSTPYPPEQPILFHNESSHLHCWPLKIWFFCLQPAQQGGETPIVDCRKVYQLLDPRLREKFQQKQLMYVRNYTENFDVSWQEFFHTNDKAVVEEYCHQAGIAFEWLSGNGLRTRLVRPAVAKHPKTNELVFFNQLQLHHASCLDPAVRESLLSLFGEDQLPRHVYYGDGSPIEDSVIAEIRAVYQEAAIAFPWQQGDVLMLDNMLAAHSRNPYVGSRKIVVALGELMRSAEIKYKGMVKANAQ</sequence>
<dbReference type="CDD" id="cd19531">
    <property type="entry name" value="LCL_NRPS-like"/>
    <property type="match status" value="2"/>
</dbReference>
<dbReference type="InterPro" id="IPR003819">
    <property type="entry name" value="TauD/TfdA-like"/>
</dbReference>
<evidence type="ECO:0000256" key="5">
    <source>
        <dbReference type="ARBA" id="ARBA00023002"/>
    </source>
</evidence>
<dbReference type="PANTHER" id="PTHR45527:SF14">
    <property type="entry name" value="PLIPASTATIN SYNTHASE SUBUNIT B"/>
    <property type="match status" value="1"/>
</dbReference>
<evidence type="ECO:0000256" key="6">
    <source>
        <dbReference type="ARBA" id="ARBA00023098"/>
    </source>
</evidence>
<protein>
    <submittedName>
        <fullName evidence="8">Non-ribosomal peptide synthetase</fullName>
    </submittedName>
</protein>
<dbReference type="Gene3D" id="3.30.559.30">
    <property type="entry name" value="Nonribosomal peptide synthetase, condensation domain"/>
    <property type="match status" value="2"/>
</dbReference>
<dbReference type="InterPro" id="IPR040097">
    <property type="entry name" value="FAAL/FAAC"/>
</dbReference>
<dbReference type="Gene3D" id="3.40.50.12780">
    <property type="entry name" value="N-terminal domain of ligase-like"/>
    <property type="match status" value="1"/>
</dbReference>
<keyword evidence="2" id="KW-0596">Phosphopantetheine</keyword>
<dbReference type="PROSITE" id="PS00455">
    <property type="entry name" value="AMP_BINDING"/>
    <property type="match status" value="2"/>
</dbReference>
<dbReference type="Gene3D" id="3.30.300.30">
    <property type="match status" value="2"/>
</dbReference>
<keyword evidence="9" id="KW-1185">Reference proteome</keyword>
<dbReference type="SMART" id="SM00823">
    <property type="entry name" value="PKS_PP"/>
    <property type="match status" value="2"/>
</dbReference>
<proteinExistence type="predicted"/>
<feature type="domain" description="Carrier" evidence="7">
    <location>
        <begin position="606"/>
        <end position="680"/>
    </location>
</feature>
<keyword evidence="3" id="KW-0597">Phosphoprotein</keyword>
<comment type="cofactor">
    <cofactor evidence="1">
        <name>pantetheine 4'-phosphate</name>
        <dbReference type="ChEBI" id="CHEBI:47942"/>
    </cofactor>
</comment>
<dbReference type="Pfam" id="PF00668">
    <property type="entry name" value="Condensation"/>
    <property type="match status" value="2"/>
</dbReference>
<dbReference type="RefSeq" id="WP_190422037.1">
    <property type="nucleotide sequence ID" value="NZ_JAMPKK010000004.1"/>
</dbReference>
<dbReference type="Gene3D" id="2.30.38.10">
    <property type="entry name" value="Luciferase, Domain 3"/>
    <property type="match status" value="1"/>
</dbReference>
<dbReference type="SUPFAM" id="SSF47336">
    <property type="entry name" value="ACP-like"/>
    <property type="match status" value="2"/>
</dbReference>
<gene>
    <name evidence="8" type="ORF">NDI37_03270</name>
</gene>
<evidence type="ECO:0000313" key="9">
    <source>
        <dbReference type="Proteomes" id="UP001442494"/>
    </source>
</evidence>
<dbReference type="Pfam" id="PF13193">
    <property type="entry name" value="AMP-binding_C"/>
    <property type="match status" value="1"/>
</dbReference>
<dbReference type="PROSITE" id="PS50075">
    <property type="entry name" value="CARRIER"/>
    <property type="match status" value="2"/>
</dbReference>
<evidence type="ECO:0000256" key="2">
    <source>
        <dbReference type="ARBA" id="ARBA00022450"/>
    </source>
</evidence>
<dbReference type="Gene3D" id="3.40.50.980">
    <property type="match status" value="2"/>
</dbReference>
<dbReference type="NCBIfam" id="TIGR01733">
    <property type="entry name" value="AA-adenyl-dom"/>
    <property type="match status" value="1"/>
</dbReference>
<dbReference type="Proteomes" id="UP001442494">
    <property type="component" value="Unassembled WGS sequence"/>
</dbReference>
<dbReference type="InterPro" id="IPR045851">
    <property type="entry name" value="AMP-bd_C_sf"/>
</dbReference>
<dbReference type="SUPFAM" id="SSF56801">
    <property type="entry name" value="Acetyl-CoA synthetase-like"/>
    <property type="match status" value="2"/>
</dbReference>
<dbReference type="SUPFAM" id="SSF51197">
    <property type="entry name" value="Clavaminate synthase-like"/>
    <property type="match status" value="1"/>
</dbReference>
<dbReference type="InterPro" id="IPR023213">
    <property type="entry name" value="CAT-like_dom_sf"/>
</dbReference>
<accession>A0ABV0JJ90</accession>
<dbReference type="InterPro" id="IPR000873">
    <property type="entry name" value="AMP-dep_synth/lig_dom"/>
</dbReference>
<name>A0ABV0JJ90_9CYAN</name>
<dbReference type="Pfam" id="PF00501">
    <property type="entry name" value="AMP-binding"/>
    <property type="match status" value="2"/>
</dbReference>
<dbReference type="EMBL" id="JAMPKK010000004">
    <property type="protein sequence ID" value="MEP0863485.1"/>
    <property type="molecule type" value="Genomic_DNA"/>
</dbReference>
<dbReference type="InterPro" id="IPR020806">
    <property type="entry name" value="PKS_PP-bd"/>
</dbReference>
<dbReference type="Pfam" id="PF00550">
    <property type="entry name" value="PP-binding"/>
    <property type="match status" value="2"/>
</dbReference>
<keyword evidence="6" id="KW-0443">Lipid metabolism</keyword>
<dbReference type="InterPro" id="IPR009081">
    <property type="entry name" value="PP-bd_ACP"/>
</dbReference>
<dbReference type="Gene3D" id="3.30.559.10">
    <property type="entry name" value="Chloramphenicol acetyltransferase-like domain"/>
    <property type="match status" value="2"/>
</dbReference>
<keyword evidence="5" id="KW-0560">Oxidoreductase</keyword>
<dbReference type="InterPro" id="IPR036736">
    <property type="entry name" value="ACP-like_sf"/>
</dbReference>
<reference evidence="8 9" key="1">
    <citation type="submission" date="2022-04" db="EMBL/GenBank/DDBJ databases">
        <title>Positive selection, recombination, and allopatry shape intraspecific diversity of widespread and dominant cyanobacteria.</title>
        <authorList>
            <person name="Wei J."/>
            <person name="Shu W."/>
            <person name="Hu C."/>
        </authorList>
    </citation>
    <scope>NUCLEOTIDE SEQUENCE [LARGE SCALE GENOMIC DNA]</scope>
    <source>
        <strain evidence="8 9">GB2-A5</strain>
    </source>
</reference>
<organism evidence="8 9">
    <name type="scientific">Funiculus sociatus GB2-A5</name>
    <dbReference type="NCBI Taxonomy" id="2933946"/>
    <lineage>
        <taxon>Bacteria</taxon>
        <taxon>Bacillati</taxon>
        <taxon>Cyanobacteriota</taxon>
        <taxon>Cyanophyceae</taxon>
        <taxon>Coleofasciculales</taxon>
        <taxon>Coleofasciculaceae</taxon>
        <taxon>Funiculus</taxon>
    </lineage>
</organism>
<dbReference type="PROSITE" id="PS00012">
    <property type="entry name" value="PHOSPHOPANTETHEINE"/>
    <property type="match status" value="1"/>
</dbReference>
<dbReference type="SUPFAM" id="SSF52777">
    <property type="entry name" value="CoA-dependent acyltransferases"/>
    <property type="match status" value="4"/>
</dbReference>